<sequence>MVFVNLVKDRYNNSMIQKFKTFWHSFINSASSPRYYNDVLSAKPRFSWQYLVVLVLLAGLVGIGEFLATTLPWVNDFDASQAIHTVAAMYPDDLEFSVVDGSVVINQELPYSVELPGFLEGEDGFSDTVDSLVLFTTDDIIYDAVRDSSALFIVGQTIVYVPDEIASEGRVYYRAYSVPDDQQVEVISKAEVSSYESEIIALPFIANRWYVFAFVLAVVVIGLFIVFPFMLVGKILFAFVLATVGWTMTLVLSKKLTFSQVLHLTFHALTPLLIIESLVDLMGQFSFNLLWALGCYVVWMYIVFNAITPIERKEI</sequence>
<dbReference type="AlphaFoldDB" id="A0A2M7TH94"/>
<protein>
    <recommendedName>
        <fullName evidence="4">DUF1189 domain-containing protein</fullName>
    </recommendedName>
</protein>
<keyword evidence="1" id="KW-1133">Transmembrane helix</keyword>
<evidence type="ECO:0008006" key="4">
    <source>
        <dbReference type="Google" id="ProtNLM"/>
    </source>
</evidence>
<dbReference type="InterPro" id="IPR009574">
    <property type="entry name" value="DUF1189"/>
</dbReference>
<dbReference type="Proteomes" id="UP000228920">
    <property type="component" value="Unassembled WGS sequence"/>
</dbReference>
<keyword evidence="1" id="KW-0472">Membrane</keyword>
<reference evidence="3" key="1">
    <citation type="submission" date="2017-09" db="EMBL/GenBank/DDBJ databases">
        <title>Depth-based differentiation of microbial function through sediment-hosted aquifers and enrichment of novel symbionts in the deep terrestrial subsurface.</title>
        <authorList>
            <person name="Probst A.J."/>
            <person name="Ladd B."/>
            <person name="Jarett J.K."/>
            <person name="Geller-Mcgrath D.E."/>
            <person name="Sieber C.M.K."/>
            <person name="Emerson J.B."/>
            <person name="Anantharaman K."/>
            <person name="Thomas B.C."/>
            <person name="Malmstrom R."/>
            <person name="Stieglmeier M."/>
            <person name="Klingl A."/>
            <person name="Woyke T."/>
            <person name="Ryan C.M."/>
            <person name="Banfield J.F."/>
        </authorList>
    </citation>
    <scope>NUCLEOTIDE SEQUENCE [LARGE SCALE GENOMIC DNA]</scope>
</reference>
<evidence type="ECO:0000313" key="3">
    <source>
        <dbReference type="Proteomes" id="UP000228920"/>
    </source>
</evidence>
<organism evidence="2 3">
    <name type="scientific">candidate division WWE3 bacterium CG_4_10_14_0_2_um_filter_41_14</name>
    <dbReference type="NCBI Taxonomy" id="1975072"/>
    <lineage>
        <taxon>Bacteria</taxon>
        <taxon>Katanobacteria</taxon>
    </lineage>
</organism>
<feature type="transmembrane region" description="Helical" evidence="1">
    <location>
        <begin position="235"/>
        <end position="252"/>
    </location>
</feature>
<feature type="transmembrane region" description="Helical" evidence="1">
    <location>
        <begin position="48"/>
        <end position="68"/>
    </location>
</feature>
<dbReference type="EMBL" id="PFNL01000131">
    <property type="protein sequence ID" value="PIZ45542.1"/>
    <property type="molecule type" value="Genomic_DNA"/>
</dbReference>
<feature type="transmembrane region" description="Helical" evidence="1">
    <location>
        <begin position="209"/>
        <end position="229"/>
    </location>
</feature>
<dbReference type="Pfam" id="PF06691">
    <property type="entry name" value="DUF1189"/>
    <property type="match status" value="1"/>
</dbReference>
<evidence type="ECO:0000256" key="1">
    <source>
        <dbReference type="SAM" id="Phobius"/>
    </source>
</evidence>
<name>A0A2M7TH94_UNCKA</name>
<gene>
    <name evidence="2" type="ORF">COY32_05000</name>
</gene>
<keyword evidence="1" id="KW-0812">Transmembrane</keyword>
<feature type="transmembrane region" description="Helical" evidence="1">
    <location>
        <begin position="289"/>
        <end position="307"/>
    </location>
</feature>
<accession>A0A2M7TH94</accession>
<feature type="transmembrane region" description="Helical" evidence="1">
    <location>
        <begin position="264"/>
        <end position="283"/>
    </location>
</feature>
<proteinExistence type="predicted"/>
<comment type="caution">
    <text evidence="2">The sequence shown here is derived from an EMBL/GenBank/DDBJ whole genome shotgun (WGS) entry which is preliminary data.</text>
</comment>
<evidence type="ECO:0000313" key="2">
    <source>
        <dbReference type="EMBL" id="PIZ45542.1"/>
    </source>
</evidence>